<evidence type="ECO:0000259" key="2">
    <source>
        <dbReference type="Pfam" id="PF07587"/>
    </source>
</evidence>
<dbReference type="Gene3D" id="2.60.120.200">
    <property type="match status" value="1"/>
</dbReference>
<proteinExistence type="predicted"/>
<feature type="domain" description="DUF1553" evidence="2">
    <location>
        <begin position="745"/>
        <end position="999"/>
    </location>
</feature>
<accession>A0ABX5YG40</accession>
<reference evidence="4 5" key="1">
    <citation type="submission" date="2019-08" db="EMBL/GenBank/DDBJ databases">
        <title>Deep-cultivation of Planctomycetes and their phenomic and genomic characterization uncovers novel biology.</title>
        <authorList>
            <person name="Wiegand S."/>
            <person name="Jogler M."/>
            <person name="Boedeker C."/>
            <person name="Pinto D."/>
            <person name="Vollmers J."/>
            <person name="Rivas-Marin E."/>
            <person name="Kohn T."/>
            <person name="Peeters S.H."/>
            <person name="Heuer A."/>
            <person name="Rast P."/>
            <person name="Oberbeckmann S."/>
            <person name="Bunk B."/>
            <person name="Jeske O."/>
            <person name="Meyerdierks A."/>
            <person name="Storesund J.E."/>
            <person name="Kallscheuer N."/>
            <person name="Luecker S."/>
            <person name="Lage O.M."/>
            <person name="Pohl T."/>
            <person name="Merkel B.J."/>
            <person name="Hornburger P."/>
            <person name="Mueller R.-W."/>
            <person name="Bruemmer F."/>
            <person name="Labrenz M."/>
            <person name="Spormann A.M."/>
            <person name="Op den Camp H."/>
            <person name="Overmann J."/>
            <person name="Amann R."/>
            <person name="Jetten M.S.M."/>
            <person name="Mascher T."/>
            <person name="Medema M.H."/>
            <person name="Devos D.P."/>
            <person name="Kaster A.-K."/>
            <person name="Ovreas L."/>
            <person name="Rohde M."/>
            <person name="Galperin M.Y."/>
            <person name="Jogler C."/>
        </authorList>
    </citation>
    <scope>NUCLEOTIDE SEQUENCE [LARGE SCALE GENOMIC DNA]</scope>
    <source>
        <strain evidence="4 5">DSM 8797</strain>
    </source>
</reference>
<dbReference type="SUPFAM" id="SSF49899">
    <property type="entry name" value="Concanavalin A-like lectins/glucanases"/>
    <property type="match status" value="1"/>
</dbReference>
<dbReference type="Pfam" id="PF07635">
    <property type="entry name" value="PSCyt1"/>
    <property type="match status" value="1"/>
</dbReference>
<evidence type="ECO:0000313" key="5">
    <source>
        <dbReference type="Proteomes" id="UP000322887"/>
    </source>
</evidence>
<sequence>MRAGGSRGNVLTVVIWLSLVVSTQAAELFENVRTAGADFDRVMAPLIAGHCLDCHAGLDPKAGFDFSNRAAAIRGGETGSALQAGNPEESLLWQYIESDAMPPEHPLTAEQKLLFKQWISAGAPWGTDPIDAFSKTTEKRGGYDWWSLQPLRNPVVPAFSNDDGADEDWVHNPIDAFILRTLHQKGLKPQPVTDRRTLIRRLSYSVIGLPPEPEDVEAFLKDQSPDAYEKLVDRLLASPHYGEHWARHWLDVARFGESNGFERDQPRLNAWPYRNWVIEALNQDMSYHRFVKLQLAGDLLEPDNPDAVKATGFLVAGPHDVVIPISKTMRATMKQDELEDIVGVVGQTFLGLTVNCARCHDHKFDPISQKEYYQFAAALSGVGHGERHLPDPAYEKAQQELAQVKNKLRETQRVLFGLESAARRRVLASRATQEQTELPLAITSPVAAWDFRKSTQDLVGGLQGTLHGSARQTEEGLLLDGNKSYLKAEPLKQALNEKTLEAWVKLTNLDQRGGGVLSVQTVDGNIFDAIVYGEQQPGHWLAGSDHFHRTKSFQGPQEQEAIEKEVQIAIVYSAEGKITAYRNGQLYGKSYQSRGLQSFPAEKTEVLIGLRHGSPAGNRLLQGVISKARLYDRALTATEIQQSAKGGGTFFSEEELVATLSASEQAKRKTLRRARTELQARIKQLQSIQPEKVYAAVSHEPGVMHLLKRGSVAAPAGVVSPGGIKAIQGVNGDLELASDSSDHDRRIRFADWVTSSRNPLFARVIVNRVWHYHFGRGLVNTPNDFGFNGGDCSHPELLDWLARRLIQENWSLKSLHRLILLSAAFQQSAQLDPDALKVDADNQWLWRKSPQRIEAESIRDSILKISGQLNSQVGGQGYQDVKSYFFKGTQFYEPLDPTGEEFNRRSIYRFSARGGRHPLLETFDCPDPSTTTPDRPSTTTPLQALSLMNTSFVLRMSDQLAERIQSRVGSEEEKQVAELFLLAYQRHPQSAESAAACEFCEKHGLSALCRVVLNSNEFLYVN</sequence>
<dbReference type="PANTHER" id="PTHR35889:SF3">
    <property type="entry name" value="F-BOX DOMAIN-CONTAINING PROTEIN"/>
    <property type="match status" value="1"/>
</dbReference>
<dbReference type="InterPro" id="IPR011429">
    <property type="entry name" value="Cyt_c_Planctomycete-type"/>
</dbReference>
<dbReference type="PANTHER" id="PTHR35889">
    <property type="entry name" value="CYCLOINULO-OLIGOSACCHARIDE FRUCTANOTRANSFERASE-RELATED"/>
    <property type="match status" value="1"/>
</dbReference>
<dbReference type="EMBL" id="CP042910">
    <property type="protein sequence ID" value="QEG14624.1"/>
    <property type="molecule type" value="Genomic_DNA"/>
</dbReference>
<dbReference type="InterPro" id="IPR013320">
    <property type="entry name" value="ConA-like_dom_sf"/>
</dbReference>
<dbReference type="Proteomes" id="UP000322887">
    <property type="component" value="Chromosome"/>
</dbReference>
<name>A0ABX5YG40_9PLAN</name>
<keyword evidence="5" id="KW-1185">Reference proteome</keyword>
<dbReference type="Pfam" id="PF07587">
    <property type="entry name" value="PSD1"/>
    <property type="match status" value="1"/>
</dbReference>
<gene>
    <name evidence="4" type="ORF">GmarT_04600</name>
</gene>
<evidence type="ECO:0000259" key="1">
    <source>
        <dbReference type="Pfam" id="PF07583"/>
    </source>
</evidence>
<evidence type="ECO:0000313" key="4">
    <source>
        <dbReference type="EMBL" id="QEG14624.1"/>
    </source>
</evidence>
<feature type="domain" description="DUF1549" evidence="1">
    <location>
        <begin position="173"/>
        <end position="381"/>
    </location>
</feature>
<dbReference type="Pfam" id="PF13385">
    <property type="entry name" value="Laminin_G_3"/>
    <property type="match status" value="1"/>
</dbReference>
<dbReference type="InterPro" id="IPR022655">
    <property type="entry name" value="DUF1553"/>
</dbReference>
<feature type="domain" description="Cytochrome C Planctomycete-type" evidence="3">
    <location>
        <begin position="51"/>
        <end position="104"/>
    </location>
</feature>
<organism evidence="4 5">
    <name type="scientific">Gimesia maris</name>
    <dbReference type="NCBI Taxonomy" id="122"/>
    <lineage>
        <taxon>Bacteria</taxon>
        <taxon>Pseudomonadati</taxon>
        <taxon>Planctomycetota</taxon>
        <taxon>Planctomycetia</taxon>
        <taxon>Planctomycetales</taxon>
        <taxon>Planctomycetaceae</taxon>
        <taxon>Gimesia</taxon>
    </lineage>
</organism>
<dbReference type="InterPro" id="IPR011444">
    <property type="entry name" value="DUF1549"/>
</dbReference>
<dbReference type="Pfam" id="PF07583">
    <property type="entry name" value="PSCyt2"/>
    <property type="match status" value="1"/>
</dbReference>
<evidence type="ECO:0000259" key="3">
    <source>
        <dbReference type="Pfam" id="PF07635"/>
    </source>
</evidence>
<protein>
    <submittedName>
        <fullName evidence="4">Planctomycete cytochrome C</fullName>
    </submittedName>
</protein>